<feature type="domain" description="S100/CaBP-9k-type calcium binding subdomain" evidence="1">
    <location>
        <begin position="4"/>
        <end position="46"/>
    </location>
</feature>
<reference evidence="2" key="2">
    <citation type="submission" date="2025-08" db="UniProtKB">
        <authorList>
            <consortium name="Ensembl"/>
        </authorList>
    </citation>
    <scope>IDENTIFICATION</scope>
</reference>
<evidence type="ECO:0000313" key="3">
    <source>
        <dbReference type="Proteomes" id="UP000008227"/>
    </source>
</evidence>
<evidence type="ECO:0000259" key="1">
    <source>
        <dbReference type="SMART" id="SM01394"/>
    </source>
</evidence>
<dbReference type="AlphaFoldDB" id="A0A8W4FJ54"/>
<dbReference type="GeneTree" id="ENSGT01070000257325"/>
<dbReference type="Gene3D" id="1.10.238.10">
    <property type="entry name" value="EF-hand"/>
    <property type="match status" value="1"/>
</dbReference>
<dbReference type="InterPro" id="IPR011992">
    <property type="entry name" value="EF-hand-dom_pair"/>
</dbReference>
<dbReference type="SUPFAM" id="SSF47473">
    <property type="entry name" value="EF-hand"/>
    <property type="match status" value="1"/>
</dbReference>
<name>A0A8W4FJ54_PIG</name>
<dbReference type="InterPro" id="IPR052503">
    <property type="entry name" value="S100-fused_Epidermal_Struct"/>
</dbReference>
<reference evidence="2" key="1">
    <citation type="journal article" date="2020" name="Gigascience">
        <title>An improved pig reference genome sequence to enable pig genetics and genomics research.</title>
        <authorList>
            <person name="Warr A."/>
            <person name="Affara N."/>
            <person name="Aken B."/>
            <person name="Beiki H."/>
            <person name="Bickhart D.M."/>
            <person name="Billis K."/>
            <person name="Chow W."/>
            <person name="Eory L."/>
            <person name="Finlayson H.A."/>
            <person name="Flicek P."/>
            <person name="Giron C.G."/>
            <person name="Griffin D.K."/>
            <person name="Hall R."/>
            <person name="Hannum G."/>
            <person name="Hourlier T."/>
            <person name="Howe K."/>
            <person name="Hume D.A."/>
            <person name="Izuogu O."/>
            <person name="Kim K."/>
            <person name="Koren S."/>
            <person name="Liu H."/>
            <person name="Manchanda N."/>
            <person name="Martin F.J."/>
            <person name="Nonneman D.J."/>
            <person name="O'Connor R.E."/>
            <person name="Phillippy A.M."/>
            <person name="Rohrer G.A."/>
            <person name="Rosen B.D."/>
            <person name="Rund L.A."/>
            <person name="Sargent C.A."/>
            <person name="Schook L.B."/>
            <person name="Schroeder S.G."/>
            <person name="Schwartz A.S."/>
            <person name="Skinner B.M."/>
            <person name="Talbot R."/>
            <person name="Tseng E."/>
            <person name="Tuggle C.K."/>
            <person name="Watson M."/>
            <person name="Smith T.P.L."/>
            <person name="Archibald A.L."/>
        </authorList>
    </citation>
    <scope>NUCLEOTIDE SEQUENCE [LARGE SCALE GENOMIC DNA]</scope>
    <source>
        <strain evidence="2">Duroc</strain>
    </source>
</reference>
<accession>A0A8W4FJ54</accession>
<dbReference type="Pfam" id="PF01023">
    <property type="entry name" value="S_100"/>
    <property type="match status" value="1"/>
</dbReference>
<dbReference type="SMART" id="SM01394">
    <property type="entry name" value="S_100"/>
    <property type="match status" value="1"/>
</dbReference>
<dbReference type="Ensembl" id="ENSSSCT00000105807.1">
    <property type="protein sequence ID" value="ENSSSCP00000079495.1"/>
    <property type="gene ID" value="ENSSSCG00000054200.1"/>
</dbReference>
<sequence>MSSLLENIIAIIELFHKYSKTDKETDTLSKKELKELLEVEFRPVLKVKDIFQN</sequence>
<keyword evidence="3" id="KW-1185">Reference proteome</keyword>
<dbReference type="PANTHER" id="PTHR22571:SF51">
    <property type="entry name" value="FILAGGRIN"/>
    <property type="match status" value="1"/>
</dbReference>
<protein>
    <recommendedName>
        <fullName evidence="1">S100/CaBP-9k-type calcium binding subdomain domain-containing protein</fullName>
    </recommendedName>
</protein>
<dbReference type="PANTHER" id="PTHR22571">
    <property type="entry name" value="FILAGGRIN-RELATED"/>
    <property type="match status" value="1"/>
</dbReference>
<evidence type="ECO:0000313" key="2">
    <source>
        <dbReference type="Ensembl" id="ENSSSCP00000079495.1"/>
    </source>
</evidence>
<proteinExistence type="predicted"/>
<reference evidence="2" key="3">
    <citation type="submission" date="2025-09" db="UniProtKB">
        <authorList>
            <consortium name="Ensembl"/>
        </authorList>
    </citation>
    <scope>IDENTIFICATION</scope>
</reference>
<dbReference type="Proteomes" id="UP000008227">
    <property type="component" value="Chromosome 4"/>
</dbReference>
<organism evidence="2 3">
    <name type="scientific">Sus scrofa</name>
    <name type="common">Pig</name>
    <dbReference type="NCBI Taxonomy" id="9823"/>
    <lineage>
        <taxon>Eukaryota</taxon>
        <taxon>Metazoa</taxon>
        <taxon>Chordata</taxon>
        <taxon>Craniata</taxon>
        <taxon>Vertebrata</taxon>
        <taxon>Euteleostomi</taxon>
        <taxon>Mammalia</taxon>
        <taxon>Eutheria</taxon>
        <taxon>Laurasiatheria</taxon>
        <taxon>Artiodactyla</taxon>
        <taxon>Suina</taxon>
        <taxon>Suidae</taxon>
        <taxon>Sus</taxon>
    </lineage>
</organism>
<dbReference type="InterPro" id="IPR013787">
    <property type="entry name" value="S100_Ca-bd_sub"/>
</dbReference>